<dbReference type="EC" id="5.1.1.-" evidence="7"/>
<evidence type="ECO:0000313" key="10">
    <source>
        <dbReference type="Proteomes" id="UP000199702"/>
    </source>
</evidence>
<feature type="binding site" evidence="6">
    <location>
        <position position="185"/>
    </location>
    <ligand>
        <name>Mg(2+)</name>
        <dbReference type="ChEBI" id="CHEBI:18420"/>
    </ligand>
</feature>
<dbReference type="Proteomes" id="UP000199702">
    <property type="component" value="Unassembled WGS sequence"/>
</dbReference>
<dbReference type="PANTHER" id="PTHR48080">
    <property type="entry name" value="D-GALACTONATE DEHYDRATASE-RELATED"/>
    <property type="match status" value="1"/>
</dbReference>
<dbReference type="GO" id="GO:0016855">
    <property type="term" value="F:racemase and epimerase activity, acting on amino acids and derivatives"/>
    <property type="evidence" value="ECO:0007669"/>
    <property type="project" value="UniProtKB-UniRule"/>
</dbReference>
<proteinExistence type="inferred from homology"/>
<dbReference type="InterPro" id="IPR034603">
    <property type="entry name" value="Dipeptide_epimerase"/>
</dbReference>
<evidence type="ECO:0000259" key="8">
    <source>
        <dbReference type="SMART" id="SM00922"/>
    </source>
</evidence>
<dbReference type="InterPro" id="IPR034593">
    <property type="entry name" value="DgoD-like"/>
</dbReference>
<dbReference type="AlphaFoldDB" id="A0A1H6VW88"/>
<dbReference type="InterPro" id="IPR029017">
    <property type="entry name" value="Enolase-like_N"/>
</dbReference>
<evidence type="ECO:0000256" key="5">
    <source>
        <dbReference type="PIRSR" id="PIRSR634603-1"/>
    </source>
</evidence>
<dbReference type="Pfam" id="PF02746">
    <property type="entry name" value="MR_MLE_N"/>
    <property type="match status" value="1"/>
</dbReference>
<dbReference type="EMBL" id="FNYA01000006">
    <property type="protein sequence ID" value="SEJ08948.1"/>
    <property type="molecule type" value="Genomic_DNA"/>
</dbReference>
<dbReference type="STRING" id="402734.SAMN05660918_2333"/>
<name>A0A1H6VW88_9FLAO</name>
<dbReference type="SUPFAM" id="SSF54826">
    <property type="entry name" value="Enolase N-terminal domain-like"/>
    <property type="match status" value="1"/>
</dbReference>
<keyword evidence="4 7" id="KW-0413">Isomerase</keyword>
<dbReference type="Gene3D" id="3.30.390.10">
    <property type="entry name" value="Enolase-like, N-terminal domain"/>
    <property type="match status" value="1"/>
</dbReference>
<evidence type="ECO:0000256" key="3">
    <source>
        <dbReference type="ARBA" id="ARBA00022842"/>
    </source>
</evidence>
<comment type="cofactor">
    <cofactor evidence="6 7">
        <name>Mg(2+)</name>
        <dbReference type="ChEBI" id="CHEBI:18420"/>
    </cofactor>
    <text evidence="6 7">Binds 1 Mg(2+) ion per subunit.</text>
</comment>
<dbReference type="SMART" id="SM00922">
    <property type="entry name" value="MR_MLE"/>
    <property type="match status" value="1"/>
</dbReference>
<feature type="active site" description="Proton acceptor; specific for (R)-substrate epimerization" evidence="5">
    <location>
        <position position="161"/>
    </location>
</feature>
<dbReference type="InterPro" id="IPR013342">
    <property type="entry name" value="Mandelate_racemase_C"/>
</dbReference>
<dbReference type="SUPFAM" id="SSF51604">
    <property type="entry name" value="Enolase C-terminal domain-like"/>
    <property type="match status" value="1"/>
</dbReference>
<dbReference type="SFLD" id="SFLDG00180">
    <property type="entry name" value="muconate_cycloisomerase"/>
    <property type="match status" value="1"/>
</dbReference>
<evidence type="ECO:0000256" key="6">
    <source>
        <dbReference type="PIRSR" id="PIRSR634603-3"/>
    </source>
</evidence>
<dbReference type="InterPro" id="IPR013341">
    <property type="entry name" value="Mandelate_racemase_N_dom"/>
</dbReference>
<feature type="active site" description="Proton acceptor; specific for (S)-substrate epimerization" evidence="5">
    <location>
        <position position="258"/>
    </location>
</feature>
<keyword evidence="10" id="KW-1185">Reference proteome</keyword>
<reference evidence="10" key="1">
    <citation type="submission" date="2016-10" db="EMBL/GenBank/DDBJ databases">
        <authorList>
            <person name="Varghese N."/>
            <person name="Submissions S."/>
        </authorList>
    </citation>
    <scope>NUCLEOTIDE SEQUENCE [LARGE SCALE GENOMIC DNA]</scope>
    <source>
        <strain evidence="10">DSM 17934</strain>
    </source>
</reference>
<dbReference type="PANTHER" id="PTHR48080:SF3">
    <property type="entry name" value="ENOLASE SUPERFAMILY MEMBER DDB_G0284701"/>
    <property type="match status" value="1"/>
</dbReference>
<dbReference type="SFLD" id="SFLDS00001">
    <property type="entry name" value="Enolase"/>
    <property type="match status" value="1"/>
</dbReference>
<dbReference type="GO" id="GO:0000287">
    <property type="term" value="F:magnesium ion binding"/>
    <property type="evidence" value="ECO:0007669"/>
    <property type="project" value="UniProtKB-ARBA"/>
</dbReference>
<evidence type="ECO:0000256" key="2">
    <source>
        <dbReference type="ARBA" id="ARBA00022723"/>
    </source>
</evidence>
<protein>
    <recommendedName>
        <fullName evidence="7">Dipeptide epimerase</fullName>
        <ecNumber evidence="7">5.1.1.-</ecNumber>
    </recommendedName>
</protein>
<accession>A0A1H6VW88</accession>
<dbReference type="Pfam" id="PF13378">
    <property type="entry name" value="MR_MLE_C"/>
    <property type="match status" value="1"/>
</dbReference>
<gene>
    <name evidence="9" type="ORF">SAMN05660918_2333</name>
</gene>
<dbReference type="Gene3D" id="3.20.20.120">
    <property type="entry name" value="Enolase-like C-terminal domain"/>
    <property type="match status" value="1"/>
</dbReference>
<keyword evidence="2 6" id="KW-0479">Metal-binding</keyword>
<evidence type="ECO:0000313" key="9">
    <source>
        <dbReference type="EMBL" id="SEJ08948.1"/>
    </source>
</evidence>
<feature type="domain" description="Mandelate racemase/muconate lactonizing enzyme C-terminal" evidence="8">
    <location>
        <begin position="143"/>
        <end position="232"/>
    </location>
</feature>
<dbReference type="InterPro" id="IPR029065">
    <property type="entry name" value="Enolase_C-like"/>
</dbReference>
<keyword evidence="3 6" id="KW-0460">Magnesium</keyword>
<comment type="similarity">
    <text evidence="1 7">Belongs to the mandelate racemase/muconate lactonizing enzyme family.</text>
</comment>
<feature type="binding site" evidence="6">
    <location>
        <position position="211"/>
    </location>
    <ligand>
        <name>Mg(2+)</name>
        <dbReference type="ChEBI" id="CHEBI:18420"/>
    </ligand>
</feature>
<organism evidence="9 10">
    <name type="scientific">Flavobacterium terrigena</name>
    <dbReference type="NCBI Taxonomy" id="402734"/>
    <lineage>
        <taxon>Bacteria</taxon>
        <taxon>Pseudomonadati</taxon>
        <taxon>Bacteroidota</taxon>
        <taxon>Flavobacteriia</taxon>
        <taxon>Flavobacteriales</taxon>
        <taxon>Flavobacteriaceae</taxon>
        <taxon>Flavobacterium</taxon>
    </lineage>
</organism>
<dbReference type="InterPro" id="IPR036849">
    <property type="entry name" value="Enolase-like_C_sf"/>
</dbReference>
<sequence length="344" mass="38812">MFKIQSNMQVKLHHYDLKLKHNFKISRLSFDIKPTLIVELISDGISGFGEATENAYYELDTYKIAADITKIIPIIEKSGNLSPEEFWNTLNPLLLHNRFALCALDIAFHDLFARKKEKKLYELWNLSIDKNPLTNYTIGISTIDEMLLKMKEMPWPIYKIKLGTPNDIEIVKALRATTKAIFRVDANCGWTVEETIKNSIVLKDLGVEFIEQPLKADDYLGHAEVFKHSVLPIIADESCIEEEDVLKCHNYFHGVNIKLMKCGGITSALRMIHEAKSLGLKTMVGCMTESTIGISAIAHLLPFLDYVDMDGALLLEKDIATGVSIDFGKTIYSKENGTGAKLIR</sequence>
<evidence type="ECO:0000256" key="7">
    <source>
        <dbReference type="RuleBase" id="RU366006"/>
    </source>
</evidence>
<evidence type="ECO:0000256" key="1">
    <source>
        <dbReference type="ARBA" id="ARBA00008031"/>
    </source>
</evidence>
<dbReference type="CDD" id="cd03319">
    <property type="entry name" value="L-Ala-DL-Glu_epimerase"/>
    <property type="match status" value="1"/>
</dbReference>
<feature type="binding site" evidence="6">
    <location>
        <position position="236"/>
    </location>
    <ligand>
        <name>Mg(2+)</name>
        <dbReference type="ChEBI" id="CHEBI:18420"/>
    </ligand>
</feature>
<evidence type="ECO:0000256" key="4">
    <source>
        <dbReference type="ARBA" id="ARBA00023235"/>
    </source>
</evidence>